<sequence>MQTTDSPKGPEAFFQELRSAFGQTLTHFGERPESIGALCSIAFDAFETNIDAQAQDAPQLACRGDCPACCCLRVTVTAPEALLLARFVSVNAQAFAARDVDLVARITAVASSVGSLAETERMAAGRSCAMLEAGFCLAYKLRPLACRGHASFDAQACAAATAGQNVDVPVSTEHILLRGLVQSAMMAAMHEVGLASGLYELHGAVALALTTPDAPQIWARRGDPLVKAKVADFDGQDPTVFVAAATGR</sequence>
<dbReference type="STRING" id="655015.B1812_01905"/>
<evidence type="ECO:0000313" key="1">
    <source>
        <dbReference type="EMBL" id="ARN80038.1"/>
    </source>
</evidence>
<dbReference type="KEGG" id="mbry:B1812_01905"/>
<reference evidence="1 2" key="1">
    <citation type="submission" date="2017-02" db="EMBL/GenBank/DDBJ databases">
        <authorList>
            <person name="Peterson S.W."/>
        </authorList>
    </citation>
    <scope>NUCLEOTIDE SEQUENCE [LARGE SCALE GENOMIC DNA]</scope>
    <source>
        <strain evidence="1 2">S285</strain>
    </source>
</reference>
<dbReference type="RefSeq" id="WP_085770095.1">
    <property type="nucleotide sequence ID" value="NZ_AP027149.1"/>
</dbReference>
<accession>A0A1W6MR23</accession>
<proteinExistence type="predicted"/>
<dbReference type="OrthoDB" id="259086at2"/>
<dbReference type="AlphaFoldDB" id="A0A1W6MR23"/>
<evidence type="ECO:0000313" key="2">
    <source>
        <dbReference type="Proteomes" id="UP000193978"/>
    </source>
</evidence>
<gene>
    <name evidence="1" type="ORF">B1812_01905</name>
</gene>
<dbReference type="EMBL" id="CP019948">
    <property type="protein sequence ID" value="ARN80038.1"/>
    <property type="molecule type" value="Genomic_DNA"/>
</dbReference>
<evidence type="ECO:0008006" key="3">
    <source>
        <dbReference type="Google" id="ProtNLM"/>
    </source>
</evidence>
<protein>
    <recommendedName>
        <fullName evidence="3">Zinc/iron-chelating domain-containing protein</fullName>
    </recommendedName>
</protein>
<name>A0A1W6MR23_9HYPH</name>
<keyword evidence="2" id="KW-1185">Reference proteome</keyword>
<organism evidence="1 2">
    <name type="scientific">Methylocystis bryophila</name>
    <dbReference type="NCBI Taxonomy" id="655015"/>
    <lineage>
        <taxon>Bacteria</taxon>
        <taxon>Pseudomonadati</taxon>
        <taxon>Pseudomonadota</taxon>
        <taxon>Alphaproteobacteria</taxon>
        <taxon>Hyphomicrobiales</taxon>
        <taxon>Methylocystaceae</taxon>
        <taxon>Methylocystis</taxon>
    </lineage>
</organism>
<dbReference type="Proteomes" id="UP000193978">
    <property type="component" value="Chromosome"/>
</dbReference>